<dbReference type="AlphaFoldDB" id="A0A1A9N2H5"/>
<proteinExistence type="predicted"/>
<keyword evidence="3" id="KW-1185">Reference proteome</keyword>
<evidence type="ECO:0000313" key="2">
    <source>
        <dbReference type="EMBL" id="OAJ56627.1"/>
    </source>
</evidence>
<dbReference type="EMBL" id="LXKA01000335">
    <property type="protein sequence ID" value="OAJ56468.1"/>
    <property type="molecule type" value="Genomic_DNA"/>
</dbReference>
<reference evidence="3 4" key="1">
    <citation type="submission" date="2016-04" db="EMBL/GenBank/DDBJ databases">
        <title>Reclassification of Paraburkholderia panaciterrae (Farh et al. 2015) Dobritsa &amp; Samadpour 2016 as a later homotypic synonym of Paraburkholderia ginsengiterrae (Farh et al. 2015) Dobritsa &amp; Samadpour 2016.</title>
        <authorList>
            <person name="Dobritsa A.P."/>
            <person name="Kutumbaka K."/>
            <person name="Samadpour M."/>
        </authorList>
    </citation>
    <scope>NUCLEOTIDE SEQUENCE [LARGE SCALE GENOMIC DNA]</scope>
    <source>
        <strain evidence="1 4">DCY85</strain>
        <strain evidence="2 3">DCY85-1</strain>
    </source>
</reference>
<dbReference type="Proteomes" id="UP000077961">
    <property type="component" value="Unassembled WGS sequence"/>
</dbReference>
<gene>
    <name evidence="2" type="ORF">A6V36_33420</name>
    <name evidence="1" type="ORF">A6V37_31705</name>
</gene>
<dbReference type="Proteomes" id="UP000078116">
    <property type="component" value="Unassembled WGS sequence"/>
</dbReference>
<dbReference type="EMBL" id="LXJZ01000185">
    <property type="protein sequence ID" value="OAJ56627.1"/>
    <property type="molecule type" value="Genomic_DNA"/>
</dbReference>
<evidence type="ECO:0000313" key="3">
    <source>
        <dbReference type="Proteomes" id="UP000077961"/>
    </source>
</evidence>
<protein>
    <submittedName>
        <fullName evidence="1">Uncharacterized protein</fullName>
    </submittedName>
</protein>
<accession>A0A1A9N2H5</accession>
<evidence type="ECO:0000313" key="4">
    <source>
        <dbReference type="Proteomes" id="UP000078116"/>
    </source>
</evidence>
<evidence type="ECO:0000313" key="1">
    <source>
        <dbReference type="EMBL" id="OAJ56468.1"/>
    </source>
</evidence>
<organism evidence="1 4">
    <name type="scientific">Paraburkholderia ginsengiterrae</name>
    <dbReference type="NCBI Taxonomy" id="1462993"/>
    <lineage>
        <taxon>Bacteria</taxon>
        <taxon>Pseudomonadati</taxon>
        <taxon>Pseudomonadota</taxon>
        <taxon>Betaproteobacteria</taxon>
        <taxon>Burkholderiales</taxon>
        <taxon>Burkholderiaceae</taxon>
        <taxon>Paraburkholderia</taxon>
    </lineage>
</organism>
<sequence length="64" mass="6453">MAAEARPPSVTGAPKRETTARLPCRLRGSQLACAGRFANNRARSAAACAVAVPDADVGLAGPCC</sequence>
<comment type="caution">
    <text evidence="1">The sequence shown here is derived from an EMBL/GenBank/DDBJ whole genome shotgun (WGS) entry which is preliminary data.</text>
</comment>
<name>A0A1A9N2H5_9BURK</name>